<comment type="caution">
    <text evidence="2">The sequence shown here is derived from an EMBL/GenBank/DDBJ whole genome shotgun (WGS) entry which is preliminary data.</text>
</comment>
<gene>
    <name evidence="2" type="ORF">KHY36_09805</name>
</gene>
<keyword evidence="1" id="KW-1133">Transmembrane helix</keyword>
<feature type="transmembrane region" description="Helical" evidence="1">
    <location>
        <begin position="35"/>
        <end position="57"/>
    </location>
</feature>
<dbReference type="Proteomes" id="UP000759273">
    <property type="component" value="Unassembled WGS sequence"/>
</dbReference>
<proteinExistence type="predicted"/>
<evidence type="ECO:0000313" key="2">
    <source>
        <dbReference type="EMBL" id="MBS5332809.1"/>
    </source>
</evidence>
<feature type="transmembrane region" description="Helical" evidence="1">
    <location>
        <begin position="171"/>
        <end position="192"/>
    </location>
</feature>
<feature type="transmembrane region" description="Helical" evidence="1">
    <location>
        <begin position="9"/>
        <end position="29"/>
    </location>
</feature>
<organism evidence="2 3">
    <name type="scientific">Subdoligranulum variabile</name>
    <dbReference type="NCBI Taxonomy" id="214851"/>
    <lineage>
        <taxon>Bacteria</taxon>
        <taxon>Bacillati</taxon>
        <taxon>Bacillota</taxon>
        <taxon>Clostridia</taxon>
        <taxon>Eubacteriales</taxon>
        <taxon>Oscillospiraceae</taxon>
        <taxon>Subdoligranulum</taxon>
    </lineage>
</organism>
<protein>
    <recommendedName>
        <fullName evidence="4">Histidine kinase N-terminal 7TM region domain-containing protein</fullName>
    </recommendedName>
</protein>
<feature type="transmembrane region" description="Helical" evidence="1">
    <location>
        <begin position="64"/>
        <end position="83"/>
    </location>
</feature>
<feature type="transmembrane region" description="Helical" evidence="1">
    <location>
        <begin position="95"/>
        <end position="116"/>
    </location>
</feature>
<dbReference type="AlphaFoldDB" id="A0A943HI91"/>
<sequence length="224" mass="26535">MTKVRLGNLYLAAAVAGVILCAVLMRAFYMPYSGFWRTVLYNILIFSWAVSVWWRILHAQTRRCLLGAAALMLFWLDIRLIRYDFAQTPEMLRRLWYAYYIPMLLIPTLALYTLFFLDRGQSAPLYKYRYMIFVFPVVLFSLVLTNDCHQLAFAFPPGQEVLGSPDYTYRFVYYLCLLWIFSCAVFTVVYLVRRCRIPHTKRILWLPLVPIFLPRSMLYCTSIF</sequence>
<feature type="transmembrane region" description="Helical" evidence="1">
    <location>
        <begin position="128"/>
        <end position="145"/>
    </location>
</feature>
<keyword evidence="1" id="KW-0472">Membrane</keyword>
<name>A0A943HI91_9FIRM</name>
<evidence type="ECO:0000313" key="3">
    <source>
        <dbReference type="Proteomes" id="UP000759273"/>
    </source>
</evidence>
<accession>A0A943HI91</accession>
<keyword evidence="1" id="KW-0812">Transmembrane</keyword>
<evidence type="ECO:0000256" key="1">
    <source>
        <dbReference type="SAM" id="Phobius"/>
    </source>
</evidence>
<evidence type="ECO:0008006" key="4">
    <source>
        <dbReference type="Google" id="ProtNLM"/>
    </source>
</evidence>
<dbReference type="EMBL" id="JAGZGG010000023">
    <property type="protein sequence ID" value="MBS5332809.1"/>
    <property type="molecule type" value="Genomic_DNA"/>
</dbReference>
<reference evidence="2" key="1">
    <citation type="submission" date="2021-02" db="EMBL/GenBank/DDBJ databases">
        <title>Infant gut strain persistence is associated with maternal origin, phylogeny, and functional potential including surface adhesion and iron acquisition.</title>
        <authorList>
            <person name="Lou Y.C."/>
        </authorList>
    </citation>
    <scope>NUCLEOTIDE SEQUENCE</scope>
    <source>
        <strain evidence="2">L3_101_000M1_dasL3_101_000M1_concoct_87</strain>
    </source>
</reference>